<protein>
    <submittedName>
        <fullName evidence="2">Putative hydrolase</fullName>
    </submittedName>
</protein>
<dbReference type="SMART" id="SM00471">
    <property type="entry name" value="HDc"/>
    <property type="match status" value="1"/>
</dbReference>
<dbReference type="PANTHER" id="PTHR33594:SF1">
    <property type="entry name" value="HD_PDEASE DOMAIN-CONTAINING PROTEIN"/>
    <property type="match status" value="1"/>
</dbReference>
<dbReference type="OrthoDB" id="9797344at2"/>
<dbReference type="PROSITE" id="PS51831">
    <property type="entry name" value="HD"/>
    <property type="match status" value="1"/>
</dbReference>
<dbReference type="InterPro" id="IPR003607">
    <property type="entry name" value="HD/PDEase_dom"/>
</dbReference>
<sequence length="212" mass="23793">MRELIELEQRCKDYVLETMDADGAHDLAHIERVVKQAKWLAQQEGANELVVVAAAWLHDLVNYPKDDPKRAQASFDSASKAESFLKSLGLDGAEISAIQHAIVTHSFSAQVTPRTLEAKVVQDADRLDALGAIGIARCMMVGGRLDRSLYDTLDPFCEEREPNDLLFTLDHFFQKLLRLENTFQTDSGQLEAARRSAFMREFLSQLKAEIVS</sequence>
<reference evidence="2 3" key="1">
    <citation type="submission" date="2016-06" db="EMBL/GenBank/DDBJ databases">
        <authorList>
            <person name="Kjaerup R.B."/>
            <person name="Dalgaard T.S."/>
            <person name="Juul-Madsen H.R."/>
        </authorList>
    </citation>
    <scope>NUCLEOTIDE SEQUENCE [LARGE SCALE GENOMIC DNA]</scope>
    <source>
        <strain evidence="2 3">CECT 5080</strain>
    </source>
</reference>
<dbReference type="SUPFAM" id="SSF109604">
    <property type="entry name" value="HD-domain/PDEase-like"/>
    <property type="match status" value="1"/>
</dbReference>
<gene>
    <name evidence="2" type="ORF">MAQ5080_03082</name>
</gene>
<dbReference type="Pfam" id="PF01966">
    <property type="entry name" value="HD"/>
    <property type="match status" value="1"/>
</dbReference>
<dbReference type="CDD" id="cd00077">
    <property type="entry name" value="HDc"/>
    <property type="match status" value="1"/>
</dbReference>
<dbReference type="Proteomes" id="UP000092627">
    <property type="component" value="Unassembled WGS sequence"/>
</dbReference>
<dbReference type="RefSeq" id="WP_067212166.1">
    <property type="nucleotide sequence ID" value="NZ_FLOC01000020.1"/>
</dbReference>
<feature type="domain" description="HD" evidence="1">
    <location>
        <begin position="26"/>
        <end position="130"/>
    </location>
</feature>
<evidence type="ECO:0000313" key="3">
    <source>
        <dbReference type="Proteomes" id="UP000092627"/>
    </source>
</evidence>
<organism evidence="2 3">
    <name type="scientific">Marinomonas aquimarina</name>
    <dbReference type="NCBI Taxonomy" id="295068"/>
    <lineage>
        <taxon>Bacteria</taxon>
        <taxon>Pseudomonadati</taxon>
        <taxon>Pseudomonadota</taxon>
        <taxon>Gammaproteobacteria</taxon>
        <taxon>Oceanospirillales</taxon>
        <taxon>Oceanospirillaceae</taxon>
        <taxon>Marinomonas</taxon>
    </lineage>
</organism>
<dbReference type="InterPro" id="IPR006674">
    <property type="entry name" value="HD_domain"/>
</dbReference>
<dbReference type="STRING" id="295068.MAQ5080_03082"/>
<keyword evidence="3" id="KW-1185">Reference proteome</keyword>
<evidence type="ECO:0000259" key="1">
    <source>
        <dbReference type="PROSITE" id="PS51831"/>
    </source>
</evidence>
<name>A0A1A8TMX5_9GAMM</name>
<keyword evidence="2" id="KW-0378">Hydrolase</keyword>
<dbReference type="Gene3D" id="1.10.3210.50">
    <property type="match status" value="1"/>
</dbReference>
<evidence type="ECO:0000313" key="2">
    <source>
        <dbReference type="EMBL" id="SBS35109.1"/>
    </source>
</evidence>
<proteinExistence type="predicted"/>
<dbReference type="PANTHER" id="PTHR33594">
    <property type="entry name" value="SUPERFAMILY HYDROLASE, PUTATIVE (AFU_ORTHOLOGUE AFUA_1G03035)-RELATED"/>
    <property type="match status" value="1"/>
</dbReference>
<dbReference type="AlphaFoldDB" id="A0A1A8TMX5"/>
<dbReference type="EMBL" id="FLOC01000020">
    <property type="protein sequence ID" value="SBS35109.1"/>
    <property type="molecule type" value="Genomic_DNA"/>
</dbReference>
<accession>A0A1A8TMX5</accession>
<dbReference type="GO" id="GO:0016787">
    <property type="term" value="F:hydrolase activity"/>
    <property type="evidence" value="ECO:0007669"/>
    <property type="project" value="UniProtKB-KW"/>
</dbReference>